<gene>
    <name evidence="6" type="primary">bztA</name>
    <name evidence="6" type="ORF">RCA23_c23900</name>
</gene>
<dbReference type="CDD" id="cd13692">
    <property type="entry name" value="PBP2_BztA"/>
    <property type="match status" value="1"/>
</dbReference>
<name>A0AAN0VJB8_9RHOB</name>
<evidence type="ECO:0000313" key="6">
    <source>
        <dbReference type="EMBL" id="AII87912.1"/>
    </source>
</evidence>
<dbReference type="KEGG" id="ptp:RCA23_c23900"/>
<dbReference type="SMART" id="SM00062">
    <property type="entry name" value="PBPb"/>
    <property type="match status" value="1"/>
</dbReference>
<dbReference type="EMBL" id="CP003984">
    <property type="protein sequence ID" value="AII87912.1"/>
    <property type="molecule type" value="Genomic_DNA"/>
</dbReference>
<feature type="signal peptide" evidence="4">
    <location>
        <begin position="1"/>
        <end position="32"/>
    </location>
</feature>
<reference evidence="6 7" key="1">
    <citation type="journal article" date="2014" name="ISME J.">
        <title>Adaptation of an abundant Roseobacter RCA organism to pelagic systems revealed by genomic and transcriptomic analyses.</title>
        <authorList>
            <person name="Voget S."/>
            <person name="Wemheuer B."/>
            <person name="Brinkhoff T."/>
            <person name="Vollmers J."/>
            <person name="Dietrich S."/>
            <person name="Giebel H.A."/>
            <person name="Beardsley C."/>
            <person name="Sardemann C."/>
            <person name="Bakenhus I."/>
            <person name="Billerbeck S."/>
            <person name="Daniel R."/>
            <person name="Simon M."/>
        </authorList>
    </citation>
    <scope>NUCLEOTIDE SEQUENCE [LARGE SCALE GENOMIC DNA]</scope>
    <source>
        <strain evidence="6 7">RCA23</strain>
    </source>
</reference>
<keyword evidence="3 4" id="KW-0732">Signal</keyword>
<keyword evidence="2" id="KW-0813">Transport</keyword>
<keyword evidence="7" id="KW-1185">Reference proteome</keyword>
<dbReference type="InterPro" id="IPR051455">
    <property type="entry name" value="Bact_solute-bind_prot3"/>
</dbReference>
<dbReference type="Proteomes" id="UP000028680">
    <property type="component" value="Chromosome"/>
</dbReference>
<dbReference type="GO" id="GO:0006865">
    <property type="term" value="P:amino acid transport"/>
    <property type="evidence" value="ECO:0007669"/>
    <property type="project" value="TreeGrafter"/>
</dbReference>
<proteinExistence type="inferred from homology"/>
<dbReference type="SUPFAM" id="SSF53850">
    <property type="entry name" value="Periplasmic binding protein-like II"/>
    <property type="match status" value="1"/>
</dbReference>
<dbReference type="Gene3D" id="3.40.190.10">
    <property type="entry name" value="Periplasmic binding protein-like II"/>
    <property type="match status" value="2"/>
</dbReference>
<evidence type="ECO:0000259" key="5">
    <source>
        <dbReference type="SMART" id="SM00062"/>
    </source>
</evidence>
<dbReference type="AlphaFoldDB" id="A0AAN0VJB8"/>
<dbReference type="PANTHER" id="PTHR30085:SF7">
    <property type="entry name" value="AMINO-ACID ABC TRANSPORTER-BINDING PROTEIN YHDW-RELATED"/>
    <property type="match status" value="1"/>
</dbReference>
<dbReference type="InterPro" id="IPR001638">
    <property type="entry name" value="Solute-binding_3/MltF_N"/>
</dbReference>
<evidence type="ECO:0000256" key="2">
    <source>
        <dbReference type="ARBA" id="ARBA00022448"/>
    </source>
</evidence>
<protein>
    <submittedName>
        <fullName evidence="6">Glutamate/glutamine/aspartate/asparagine-binding protein BztA</fullName>
    </submittedName>
</protein>
<sequence length="348" mass="36635">MGVEKQDEVKMKKTVFLGALTVAGLAAGLASAGTLDDVKARGKLNCGVTTGVPGFAEPDANGVWQGFDVAVCRAVAAAVLGDNMAVEFVPTTGKTRFTALASGEIDLLARNTTWTMSRDVDLKFEFVGVNYYDGQGFMVPASLGVSSAAELDGATVCIKTGTTTELNLADFFRANGISYEPVPIETGSEAAQLFLAGSCDVYTTDRSALAAQRANFPSPDDYVVLPDVISKEPLGPLVRHGDNDWGDIARWTLNALITAEELGVTSDNIAEMAAGTNNPEINRLLGSEGTLGEMLGLDAEWAKRAIMSGGNYGEVFESNIGTATNIGLSRGLNAQWKDGGLIYSPPFR</sequence>
<evidence type="ECO:0000256" key="3">
    <source>
        <dbReference type="ARBA" id="ARBA00022729"/>
    </source>
</evidence>
<feature type="chain" id="PRO_5043018218" evidence="4">
    <location>
        <begin position="33"/>
        <end position="348"/>
    </location>
</feature>
<comment type="similarity">
    <text evidence="1">Belongs to the bacterial solute-binding protein 3 family.</text>
</comment>
<evidence type="ECO:0000256" key="1">
    <source>
        <dbReference type="ARBA" id="ARBA00010333"/>
    </source>
</evidence>
<evidence type="ECO:0000256" key="4">
    <source>
        <dbReference type="SAM" id="SignalP"/>
    </source>
</evidence>
<accession>A0AAN0VJB8</accession>
<dbReference type="PANTHER" id="PTHR30085">
    <property type="entry name" value="AMINO ACID ABC TRANSPORTER PERMEASE"/>
    <property type="match status" value="1"/>
</dbReference>
<evidence type="ECO:0000313" key="7">
    <source>
        <dbReference type="Proteomes" id="UP000028680"/>
    </source>
</evidence>
<organism evidence="6 7">
    <name type="scientific">Planktomarina temperata RCA23</name>
    <dbReference type="NCBI Taxonomy" id="666509"/>
    <lineage>
        <taxon>Bacteria</taxon>
        <taxon>Pseudomonadati</taxon>
        <taxon>Pseudomonadota</taxon>
        <taxon>Alphaproteobacteria</taxon>
        <taxon>Rhodobacterales</taxon>
        <taxon>Paracoccaceae</taxon>
        <taxon>Planktomarina</taxon>
    </lineage>
</organism>
<dbReference type="Pfam" id="PF00497">
    <property type="entry name" value="SBP_bac_3"/>
    <property type="match status" value="1"/>
</dbReference>
<feature type="domain" description="Solute-binding protein family 3/N-terminal" evidence="5">
    <location>
        <begin position="43"/>
        <end position="272"/>
    </location>
</feature>